<dbReference type="InterPro" id="IPR027417">
    <property type="entry name" value="P-loop_NTPase"/>
</dbReference>
<feature type="coiled-coil region" evidence="1">
    <location>
        <begin position="192"/>
        <end position="277"/>
    </location>
</feature>
<feature type="coiled-coil region" evidence="1">
    <location>
        <begin position="310"/>
        <end position="348"/>
    </location>
</feature>
<evidence type="ECO:0000313" key="3">
    <source>
        <dbReference type="Proteomes" id="UP001302257"/>
    </source>
</evidence>
<accession>A0ABZ0AWD8</accession>
<reference evidence="2 3" key="1">
    <citation type="submission" date="2023-08" db="EMBL/GenBank/DDBJ databases">
        <title>Rhodoferax potami sp. nov. and Rhodoferax mekongensis sp. nov., isolated from the Mekong River in Thailand.</title>
        <authorList>
            <person name="Kitikhun S."/>
            <person name="Charoenyingcharoen P."/>
            <person name="Siriarchawattana P."/>
            <person name="Likhitrattanapisal S."/>
            <person name="Nilsakha T."/>
            <person name="Chanpet A."/>
            <person name="Rattanawaree P."/>
            <person name="Ingsriswang S."/>
        </authorList>
    </citation>
    <scope>NUCLEOTIDE SEQUENCE [LARGE SCALE GENOMIC DNA]</scope>
    <source>
        <strain evidence="2 3">TBRC 17307</strain>
    </source>
</reference>
<proteinExistence type="predicted"/>
<evidence type="ECO:0000256" key="1">
    <source>
        <dbReference type="SAM" id="Coils"/>
    </source>
</evidence>
<gene>
    <name evidence="2" type="ORF">RAN89_13745</name>
</gene>
<protein>
    <recommendedName>
        <fullName evidence="4">Rad50/SbcC-type AAA domain-containing protein</fullName>
    </recommendedName>
</protein>
<dbReference type="RefSeq" id="WP_313866837.1">
    <property type="nucleotide sequence ID" value="NZ_CP132507.1"/>
</dbReference>
<dbReference type="SUPFAM" id="SSF52540">
    <property type="entry name" value="P-loop containing nucleoside triphosphate hydrolases"/>
    <property type="match status" value="1"/>
</dbReference>
<keyword evidence="1" id="KW-0175">Coiled coil</keyword>
<dbReference type="EMBL" id="CP132507">
    <property type="protein sequence ID" value="WNO03966.1"/>
    <property type="molecule type" value="Genomic_DNA"/>
</dbReference>
<dbReference type="Gene3D" id="3.40.50.300">
    <property type="entry name" value="P-loop containing nucleotide triphosphate hydrolases"/>
    <property type="match status" value="1"/>
</dbReference>
<keyword evidence="3" id="KW-1185">Reference proteome</keyword>
<evidence type="ECO:0000313" key="2">
    <source>
        <dbReference type="EMBL" id="WNO03966.1"/>
    </source>
</evidence>
<name>A0ABZ0AWD8_9BURK</name>
<organism evidence="2 3">
    <name type="scientific">Rhodoferax mekongensis</name>
    <dbReference type="NCBI Taxonomy" id="3068341"/>
    <lineage>
        <taxon>Bacteria</taxon>
        <taxon>Pseudomonadati</taxon>
        <taxon>Pseudomonadota</taxon>
        <taxon>Betaproteobacteria</taxon>
        <taxon>Burkholderiales</taxon>
        <taxon>Comamonadaceae</taxon>
        <taxon>Rhodoferax</taxon>
    </lineage>
</organism>
<evidence type="ECO:0008006" key="4">
    <source>
        <dbReference type="Google" id="ProtNLM"/>
    </source>
</evidence>
<sequence length="583" mass="65466">MSNLQFKRIRICSEAEQAAMELEFHPRKNLLWGPNGAGKSAILKSVFRAFDAEPKGHLPGWDYNAIVAVDFAANGRDFTVVRRGSLRALFEGNALLGTSTSSSTWNEIFGDATGFGLRLVDQKGVFRRAAPANYFLPFFINQDGSFGSSWETFESLRQFQNFAIHTLEYFAKVRLPRYFDLKALEQGIKSKEADLRVEINTLQRTRARLKKNLRTIPVKLSQQEFQQEVHQLNAKLSFLSKDQDSLRRGIVEDQDLVNSLEQQIRLSSAALKEHKADFKFAADTSVESQQFVCPTCHAAHNESFHMFLGLAEDARELNTLKARLEDLLTSTKARLERKRRKAISLKQEFVEIQALLATKRGKFTFDDFIQSRSAFAADTQLAKEEQGVSSELLAERGRLLNLKAELKELKQSHDSEAPVKAFRENFRHALVELGFDEPEGIESWTLAKRPSDSGSRHARSIVAYYAAFWRTVAGTGDLPTPLVIDSPNQGAQDKKRLQALLTAIATNAPAGAQVILAHEEIPEFFDADKIHAVKDTDRVLSKASFEQLSPQMFFYVEEARASLAKINLATVDGADGEAQDEMD</sequence>
<dbReference type="Proteomes" id="UP001302257">
    <property type="component" value="Chromosome"/>
</dbReference>